<proteinExistence type="inferred from homology"/>
<dbReference type="UniPathway" id="UPA00124"/>
<comment type="pathway">
    <text evidence="7">Carbohydrate biosynthesis; dTDP-L-rhamnose biosynthesis.</text>
</comment>
<dbReference type="PANTHER" id="PTHR21047">
    <property type="entry name" value="DTDP-6-DEOXY-D-GLUCOSE-3,5 EPIMERASE"/>
    <property type="match status" value="1"/>
</dbReference>
<dbReference type="EC" id="5.1.3.13" evidence="3 7"/>
<dbReference type="Pfam" id="PF00908">
    <property type="entry name" value="dTDP_sugar_isom"/>
    <property type="match status" value="1"/>
</dbReference>
<feature type="active site" description="Proton acceptor" evidence="5">
    <location>
        <position position="52"/>
    </location>
</feature>
<evidence type="ECO:0000256" key="2">
    <source>
        <dbReference type="ARBA" id="ARBA00001997"/>
    </source>
</evidence>
<evidence type="ECO:0000256" key="3">
    <source>
        <dbReference type="ARBA" id="ARBA00012098"/>
    </source>
</evidence>
<name>A0A7W5Z3G6_9HYPH</name>
<dbReference type="SUPFAM" id="SSF51182">
    <property type="entry name" value="RmlC-like cupins"/>
    <property type="match status" value="1"/>
</dbReference>
<dbReference type="InterPro" id="IPR000888">
    <property type="entry name" value="RmlC-like"/>
</dbReference>
<keyword evidence="9" id="KW-1185">Reference proteome</keyword>
<comment type="subunit">
    <text evidence="7">Homodimer.</text>
</comment>
<sequence length="173" mass="19728">MLEIKPKVFGDDRGFFSETFNSNKFREKGITLDWVQDNQSLSREKYTLRGLHYQEPPFAQAKLVRVLRGRILDVAVDIRKDSPTFRQWVTLELSAEEFNQILVPIGFAHGFLTLEPDTEVLYKVSAPYSAAHDRSIRFDDPDIAVQWPLADHAPVLSTKDAAAPVLREIAVPF</sequence>
<feature type="site" description="Participates in a stacking interaction with the thymidine ring of dTDP-4-oxo-6-deoxyglucose" evidence="6">
    <location>
        <position position="128"/>
    </location>
</feature>
<evidence type="ECO:0000256" key="4">
    <source>
        <dbReference type="ARBA" id="ARBA00019595"/>
    </source>
</evidence>
<dbReference type="CDD" id="cd00438">
    <property type="entry name" value="cupin_RmlC"/>
    <property type="match status" value="1"/>
</dbReference>
<organism evidence="8 9">
    <name type="scientific">Pseudochelatococcus contaminans</name>
    <dbReference type="NCBI Taxonomy" id="1538103"/>
    <lineage>
        <taxon>Bacteria</taxon>
        <taxon>Pseudomonadati</taxon>
        <taxon>Pseudomonadota</taxon>
        <taxon>Alphaproteobacteria</taxon>
        <taxon>Hyphomicrobiales</taxon>
        <taxon>Chelatococcaceae</taxon>
        <taxon>Pseudochelatococcus</taxon>
    </lineage>
</organism>
<evidence type="ECO:0000313" key="9">
    <source>
        <dbReference type="Proteomes" id="UP000537592"/>
    </source>
</evidence>
<accession>A0A7W5Z3G6</accession>
<comment type="similarity">
    <text evidence="7">Belongs to the dTDP-4-dehydrorhamnose 3,5-epimerase family.</text>
</comment>
<dbReference type="AlphaFoldDB" id="A0A7W5Z3G6"/>
<feature type="active site" description="Proton donor" evidence="5">
    <location>
        <position position="122"/>
    </location>
</feature>
<dbReference type="Gene3D" id="2.60.120.10">
    <property type="entry name" value="Jelly Rolls"/>
    <property type="match status" value="1"/>
</dbReference>
<evidence type="ECO:0000256" key="1">
    <source>
        <dbReference type="ARBA" id="ARBA00001298"/>
    </source>
</evidence>
<reference evidence="8 9" key="1">
    <citation type="submission" date="2020-08" db="EMBL/GenBank/DDBJ databases">
        <title>Genomic Encyclopedia of Type Strains, Phase IV (KMG-IV): sequencing the most valuable type-strain genomes for metagenomic binning, comparative biology and taxonomic classification.</title>
        <authorList>
            <person name="Goeker M."/>
        </authorList>
    </citation>
    <scope>NUCLEOTIDE SEQUENCE [LARGE SCALE GENOMIC DNA]</scope>
    <source>
        <strain evidence="8 9">DSM 28760</strain>
    </source>
</reference>
<comment type="caution">
    <text evidence="8">The sequence shown here is derived from an EMBL/GenBank/DDBJ whole genome shotgun (WGS) entry which is preliminary data.</text>
</comment>
<comment type="function">
    <text evidence="2 7">Catalyzes the epimerization of the C3' and C5'positions of dTDP-6-deoxy-D-xylo-4-hexulose, forming dTDP-6-deoxy-L-lyxo-4-hexulose.</text>
</comment>
<dbReference type="PANTHER" id="PTHR21047:SF2">
    <property type="entry name" value="THYMIDINE DIPHOSPHO-4-KETO-RHAMNOSE 3,5-EPIMERASE"/>
    <property type="match status" value="1"/>
</dbReference>
<dbReference type="GO" id="GO:0019305">
    <property type="term" value="P:dTDP-rhamnose biosynthetic process"/>
    <property type="evidence" value="ECO:0007669"/>
    <property type="project" value="UniProtKB-UniRule"/>
</dbReference>
<evidence type="ECO:0000256" key="6">
    <source>
        <dbReference type="PIRSR" id="PIRSR600888-3"/>
    </source>
</evidence>
<keyword evidence="7 8" id="KW-0413">Isomerase</keyword>
<comment type="catalytic activity">
    <reaction evidence="1 7">
        <text>dTDP-4-dehydro-6-deoxy-alpha-D-glucose = dTDP-4-dehydro-beta-L-rhamnose</text>
        <dbReference type="Rhea" id="RHEA:16969"/>
        <dbReference type="ChEBI" id="CHEBI:57649"/>
        <dbReference type="ChEBI" id="CHEBI:62830"/>
        <dbReference type="EC" id="5.1.3.13"/>
    </reaction>
</comment>
<dbReference type="InterPro" id="IPR014710">
    <property type="entry name" value="RmlC-like_jellyroll"/>
</dbReference>
<dbReference type="Proteomes" id="UP000537592">
    <property type="component" value="Unassembled WGS sequence"/>
</dbReference>
<gene>
    <name evidence="8" type="ORF">FHS81_001200</name>
</gene>
<dbReference type="GO" id="GO:0000271">
    <property type="term" value="P:polysaccharide biosynthetic process"/>
    <property type="evidence" value="ECO:0007669"/>
    <property type="project" value="TreeGrafter"/>
</dbReference>
<protein>
    <recommendedName>
        <fullName evidence="4 7">dTDP-4-dehydrorhamnose 3,5-epimerase</fullName>
        <ecNumber evidence="3 7">5.1.3.13</ecNumber>
    </recommendedName>
    <alternativeName>
        <fullName evidence="7">Thymidine diphospho-4-keto-rhamnose 3,5-epimerase</fullName>
    </alternativeName>
</protein>
<dbReference type="GO" id="GO:0008830">
    <property type="term" value="F:dTDP-4-dehydrorhamnose 3,5-epimerase activity"/>
    <property type="evidence" value="ECO:0007669"/>
    <property type="project" value="UniProtKB-UniRule"/>
</dbReference>
<dbReference type="InterPro" id="IPR011051">
    <property type="entry name" value="RmlC_Cupin_sf"/>
</dbReference>
<dbReference type="EMBL" id="JACICC010000002">
    <property type="protein sequence ID" value="MBB3809130.1"/>
    <property type="molecule type" value="Genomic_DNA"/>
</dbReference>
<evidence type="ECO:0000256" key="7">
    <source>
        <dbReference type="RuleBase" id="RU364069"/>
    </source>
</evidence>
<dbReference type="NCBIfam" id="TIGR01221">
    <property type="entry name" value="rmlC"/>
    <property type="match status" value="1"/>
</dbReference>
<dbReference type="GO" id="GO:0005829">
    <property type="term" value="C:cytosol"/>
    <property type="evidence" value="ECO:0007669"/>
    <property type="project" value="TreeGrafter"/>
</dbReference>
<evidence type="ECO:0000313" key="8">
    <source>
        <dbReference type="EMBL" id="MBB3809130.1"/>
    </source>
</evidence>
<evidence type="ECO:0000256" key="5">
    <source>
        <dbReference type="PIRSR" id="PIRSR600888-1"/>
    </source>
</evidence>